<dbReference type="EMBL" id="KI546116">
    <property type="protein sequence ID" value="EST44455.1"/>
    <property type="molecule type" value="Genomic_DNA"/>
</dbReference>
<name>V6LIN2_9EUKA</name>
<gene>
    <name evidence="1" type="ORF">SS50377_15764</name>
    <name evidence="2" type="ORF">SS50377_21915</name>
</gene>
<evidence type="ECO:0000313" key="3">
    <source>
        <dbReference type="Proteomes" id="UP000018208"/>
    </source>
</evidence>
<keyword evidence="3" id="KW-1185">Reference proteome</keyword>
<sequence>MYRATRSANLSSRKIIDEEPQKPLKVNIRSSAFNNKNYVEFRKQQKQFVNYPTDSVENFNERNERQKRISQYLHQIPACFDFSDTIPSTCKSHWLPYARHSPHQKLTKTLWI</sequence>
<reference evidence="2" key="2">
    <citation type="submission" date="2020-12" db="EMBL/GenBank/DDBJ databases">
        <title>New Spironucleus salmonicida genome in near-complete chromosomes.</title>
        <authorList>
            <person name="Xu F."/>
            <person name="Kurt Z."/>
            <person name="Jimenez-Gonzalez A."/>
            <person name="Astvaldsson A."/>
            <person name="Andersson J.O."/>
            <person name="Svard S.G."/>
        </authorList>
    </citation>
    <scope>NUCLEOTIDE SEQUENCE</scope>
    <source>
        <strain evidence="2">ATCC 50377</strain>
    </source>
</reference>
<dbReference type="VEuPathDB" id="GiardiaDB:SS50377_21915"/>
<dbReference type="EMBL" id="AUWU02000002">
    <property type="protein sequence ID" value="KAH0576352.1"/>
    <property type="molecule type" value="Genomic_DNA"/>
</dbReference>
<evidence type="ECO:0000313" key="2">
    <source>
        <dbReference type="EMBL" id="KAH0576352.1"/>
    </source>
</evidence>
<dbReference type="Proteomes" id="UP000018208">
    <property type="component" value="Unassembled WGS sequence"/>
</dbReference>
<protein>
    <submittedName>
        <fullName evidence="1">Uncharacterized protein</fullName>
    </submittedName>
</protein>
<organism evidence="1">
    <name type="scientific">Spironucleus salmonicida</name>
    <dbReference type="NCBI Taxonomy" id="348837"/>
    <lineage>
        <taxon>Eukaryota</taxon>
        <taxon>Metamonada</taxon>
        <taxon>Diplomonadida</taxon>
        <taxon>Hexamitidae</taxon>
        <taxon>Hexamitinae</taxon>
        <taxon>Spironucleus</taxon>
    </lineage>
</organism>
<dbReference type="AlphaFoldDB" id="V6LIN2"/>
<reference evidence="1 2" key="1">
    <citation type="journal article" date="2014" name="PLoS Genet.">
        <title>The Genome of Spironucleus salmonicida Highlights a Fish Pathogen Adapted to Fluctuating Environments.</title>
        <authorList>
            <person name="Xu F."/>
            <person name="Jerlstrom-Hultqvist J."/>
            <person name="Einarsson E."/>
            <person name="Astvaldsson A."/>
            <person name="Svard S.G."/>
            <person name="Andersson J.O."/>
        </authorList>
    </citation>
    <scope>NUCLEOTIDE SEQUENCE</scope>
    <source>
        <strain evidence="2">ATCC 50377</strain>
    </source>
</reference>
<accession>V6LIN2</accession>
<proteinExistence type="predicted"/>
<evidence type="ECO:0000313" key="1">
    <source>
        <dbReference type="EMBL" id="EST44455.1"/>
    </source>
</evidence>